<dbReference type="CTD" id="9821092"/>
<proteinExistence type="inferred from homology"/>
<feature type="repeat" description="WD" evidence="7">
    <location>
        <begin position="217"/>
        <end position="259"/>
    </location>
</feature>
<evidence type="ECO:0000256" key="1">
    <source>
        <dbReference type="ARBA" id="ARBA00004123"/>
    </source>
</evidence>
<dbReference type="InterPro" id="IPR001680">
    <property type="entry name" value="WD40_rpt"/>
</dbReference>
<keyword evidence="4" id="KW-0677">Repeat</keyword>
<dbReference type="FunCoup" id="E3M3S5">
    <property type="interactions" value="55"/>
</dbReference>
<dbReference type="GeneID" id="9821092"/>
<dbReference type="GO" id="GO:0005634">
    <property type="term" value="C:nucleus"/>
    <property type="evidence" value="ECO:0007669"/>
    <property type="project" value="UniProtKB-SubCell"/>
</dbReference>
<dbReference type="PROSITE" id="PS00678">
    <property type="entry name" value="WD_REPEATS_1"/>
    <property type="match status" value="2"/>
</dbReference>
<dbReference type="eggNOG" id="KOG0264">
    <property type="taxonomic scope" value="Eukaryota"/>
</dbReference>
<dbReference type="PROSITE" id="PS50082">
    <property type="entry name" value="WD_REPEATS_2"/>
    <property type="match status" value="3"/>
</dbReference>
<accession>E3M3S5</accession>
<dbReference type="InterPro" id="IPR022052">
    <property type="entry name" value="Histone-bd_RBBP4-like_N"/>
</dbReference>
<dbReference type="PROSITE" id="PS50294">
    <property type="entry name" value="WD_REPEATS_REGION"/>
    <property type="match status" value="3"/>
</dbReference>
<organism evidence="10">
    <name type="scientific">Caenorhabditis remanei</name>
    <name type="common">Caenorhabditis vulgaris</name>
    <dbReference type="NCBI Taxonomy" id="31234"/>
    <lineage>
        <taxon>Eukaryota</taxon>
        <taxon>Metazoa</taxon>
        <taxon>Ecdysozoa</taxon>
        <taxon>Nematoda</taxon>
        <taxon>Chromadorea</taxon>
        <taxon>Rhabditida</taxon>
        <taxon>Rhabditina</taxon>
        <taxon>Rhabditomorpha</taxon>
        <taxon>Rhabditoidea</taxon>
        <taxon>Rhabditidae</taxon>
        <taxon>Peloderinae</taxon>
        <taxon>Caenorhabditis</taxon>
    </lineage>
</organism>
<dbReference type="GO" id="GO:0006325">
    <property type="term" value="P:chromatin organization"/>
    <property type="evidence" value="ECO:0007669"/>
    <property type="project" value="UniProtKB-KW"/>
</dbReference>
<evidence type="ECO:0000256" key="5">
    <source>
        <dbReference type="ARBA" id="ARBA00022853"/>
    </source>
</evidence>
<evidence type="ECO:0000313" key="10">
    <source>
        <dbReference type="Proteomes" id="UP000008281"/>
    </source>
</evidence>
<reference evidence="9" key="1">
    <citation type="submission" date="2007-07" db="EMBL/GenBank/DDBJ databases">
        <title>PCAP assembly of the Caenorhabditis remanei genome.</title>
        <authorList>
            <consortium name="The Caenorhabditis remanei Sequencing Consortium"/>
            <person name="Wilson R.K."/>
        </authorList>
    </citation>
    <scope>NUCLEOTIDE SEQUENCE [LARGE SCALE GENOMIC DNA]</scope>
    <source>
        <strain evidence="9">PB4641</strain>
    </source>
</reference>
<comment type="subcellular location">
    <subcellularLocation>
        <location evidence="1">Nucleus</location>
    </subcellularLocation>
</comment>
<protein>
    <submittedName>
        <fullName evidence="9">CRE-RBA-1 protein</fullName>
    </submittedName>
</protein>
<evidence type="ECO:0000256" key="6">
    <source>
        <dbReference type="ARBA" id="ARBA00023242"/>
    </source>
</evidence>
<dbReference type="GO" id="GO:0045138">
    <property type="term" value="P:nematode male tail tip morphogenesis"/>
    <property type="evidence" value="ECO:0007669"/>
    <property type="project" value="EnsemblMetazoa"/>
</dbReference>
<sequence length="414" mass="46541">MSEADSCVETTSREHRVWKKNAPFLYDTVVTRELEWPTLTVQWMPDVTKTDSSDTSVHRVILGTHTSNDVQNHLLISKFSITDAAELDDSKWDAEQQEFGGYGAGSAAKLEDEIRIVHQDEVHRARYMPQNPIIIASRGPGDDVYIFDYTQHPSQPHDNKFRPQLRLKGHEGEGYGLSWSSTREGHLLTAGEDGAICHFDINAHQNIAGQLTPVSKYKGHDSNVQDVAFHALHPNVFASVGDDRKLNIWDLRHPRFQLSSIGHNSDVTCVSYNPFNEFILATASADKTVAVWDVRNMGKRMYTLRHHTDEIFQVAFSPHIETVLASSGSDDLVIVWDLSKVEDPSNDPATQPTAPPPEVVFVHSGHLGKVADFSWNPNRPWTICSTDEYNKFQVWEVSEGVINPEKSEQESTTS</sequence>
<dbReference type="InterPro" id="IPR050459">
    <property type="entry name" value="WD_repeat_RBAP46/RBAP48/MSI1"/>
</dbReference>
<dbReference type="InterPro" id="IPR015943">
    <property type="entry name" value="WD40/YVTN_repeat-like_dom_sf"/>
</dbReference>
<comment type="similarity">
    <text evidence="2">Belongs to the WD repeat RBAP46/RBAP48/MSI1 family.</text>
</comment>
<evidence type="ECO:0000256" key="7">
    <source>
        <dbReference type="PROSITE-ProRule" id="PRU00221"/>
    </source>
</evidence>
<dbReference type="AlphaFoldDB" id="E3M3S5"/>
<dbReference type="PRINTS" id="PR00320">
    <property type="entry name" value="GPROTEINBRPT"/>
</dbReference>
<dbReference type="GO" id="GO:0050767">
    <property type="term" value="P:regulation of neurogenesis"/>
    <property type="evidence" value="ECO:0007669"/>
    <property type="project" value="EnsemblMetazoa"/>
</dbReference>
<dbReference type="HOGENOM" id="CLU_020445_3_1_1"/>
<dbReference type="Proteomes" id="UP000008281">
    <property type="component" value="Unassembled WGS sequence"/>
</dbReference>
<dbReference type="SMART" id="SM00320">
    <property type="entry name" value="WD40"/>
    <property type="match status" value="6"/>
</dbReference>
<gene>
    <name evidence="9" type="primary">Cre-rba-1</name>
    <name evidence="9" type="ORF">CRE_08166</name>
</gene>
<evidence type="ECO:0000256" key="3">
    <source>
        <dbReference type="ARBA" id="ARBA00022574"/>
    </source>
</evidence>
<dbReference type="KEGG" id="crq:GCK72_000550"/>
<dbReference type="InParanoid" id="E3M3S5"/>
<dbReference type="Pfam" id="PF00400">
    <property type="entry name" value="WD40"/>
    <property type="match status" value="3"/>
</dbReference>
<evidence type="ECO:0000256" key="2">
    <source>
        <dbReference type="ARBA" id="ARBA00009341"/>
    </source>
</evidence>
<keyword evidence="5" id="KW-0156">Chromatin regulator</keyword>
<dbReference type="OrthoDB" id="427795at2759"/>
<dbReference type="InterPro" id="IPR036322">
    <property type="entry name" value="WD40_repeat_dom_sf"/>
</dbReference>
<dbReference type="Gene3D" id="2.130.10.10">
    <property type="entry name" value="YVTN repeat-like/Quinoprotein amine dehydrogenase"/>
    <property type="match status" value="1"/>
</dbReference>
<feature type="repeat" description="WD" evidence="7">
    <location>
        <begin position="304"/>
        <end position="346"/>
    </location>
</feature>
<feature type="repeat" description="WD" evidence="7">
    <location>
        <begin position="260"/>
        <end position="296"/>
    </location>
</feature>
<dbReference type="STRING" id="31234.E3M3S5"/>
<name>E3M3S5_CAERE</name>
<dbReference type="EMBL" id="DS268423">
    <property type="protein sequence ID" value="EFO90505.1"/>
    <property type="molecule type" value="Genomic_DNA"/>
</dbReference>
<keyword evidence="3 7" id="KW-0853">WD repeat</keyword>
<dbReference type="InterPro" id="IPR020472">
    <property type="entry name" value="WD40_PAC1"/>
</dbReference>
<dbReference type="GO" id="GO:0001708">
    <property type="term" value="P:cell fate specification"/>
    <property type="evidence" value="ECO:0007669"/>
    <property type="project" value="EnsemblMetazoa"/>
</dbReference>
<keyword evidence="10" id="KW-1185">Reference proteome</keyword>
<dbReference type="PANTHER" id="PTHR22850">
    <property type="entry name" value="WD40 REPEAT FAMILY"/>
    <property type="match status" value="1"/>
</dbReference>
<dbReference type="RefSeq" id="XP_003109140.2">
    <property type="nucleotide sequence ID" value="XM_003109092.2"/>
</dbReference>
<dbReference type="InterPro" id="IPR019775">
    <property type="entry name" value="WD40_repeat_CS"/>
</dbReference>
<feature type="domain" description="Histone-binding protein RBBP4-like N-terminal" evidence="8">
    <location>
        <begin position="14"/>
        <end position="81"/>
    </location>
</feature>
<dbReference type="Pfam" id="PF12265">
    <property type="entry name" value="CAF1C_H4-bd"/>
    <property type="match status" value="1"/>
</dbReference>
<keyword evidence="6" id="KW-0539">Nucleus</keyword>
<dbReference type="SUPFAM" id="SSF50978">
    <property type="entry name" value="WD40 repeat-like"/>
    <property type="match status" value="1"/>
</dbReference>
<evidence type="ECO:0000256" key="4">
    <source>
        <dbReference type="ARBA" id="ARBA00022737"/>
    </source>
</evidence>
<dbReference type="OMA" id="MSWSNTR"/>
<evidence type="ECO:0000259" key="8">
    <source>
        <dbReference type="Pfam" id="PF12265"/>
    </source>
</evidence>
<evidence type="ECO:0000313" key="9">
    <source>
        <dbReference type="EMBL" id="EFO90505.1"/>
    </source>
</evidence>